<dbReference type="SUPFAM" id="SSF53822">
    <property type="entry name" value="Periplasmic binding protein-like I"/>
    <property type="match status" value="1"/>
</dbReference>
<keyword evidence="4" id="KW-0804">Transcription</keyword>
<reference evidence="6 7" key="1">
    <citation type="submission" date="2019-07" db="EMBL/GenBank/DDBJ databases">
        <title>Whole genome shotgun sequence of Brevifollis gellanilyticus NBRC 108608.</title>
        <authorList>
            <person name="Hosoyama A."/>
            <person name="Uohara A."/>
            <person name="Ohji S."/>
            <person name="Ichikawa N."/>
        </authorList>
    </citation>
    <scope>NUCLEOTIDE SEQUENCE [LARGE SCALE GENOMIC DNA]</scope>
    <source>
        <strain evidence="6 7">NBRC 108608</strain>
    </source>
</reference>
<evidence type="ECO:0000313" key="7">
    <source>
        <dbReference type="Proteomes" id="UP000321577"/>
    </source>
</evidence>
<keyword evidence="3" id="KW-0238">DNA-binding</keyword>
<dbReference type="SMART" id="SM00354">
    <property type="entry name" value="HTH_LACI"/>
    <property type="match status" value="1"/>
</dbReference>
<evidence type="ECO:0000259" key="5">
    <source>
        <dbReference type="PROSITE" id="PS50932"/>
    </source>
</evidence>
<evidence type="ECO:0000256" key="3">
    <source>
        <dbReference type="ARBA" id="ARBA00023125"/>
    </source>
</evidence>
<evidence type="ECO:0000256" key="2">
    <source>
        <dbReference type="ARBA" id="ARBA00023015"/>
    </source>
</evidence>
<gene>
    <name evidence="6" type="ORF">BGE01nite_51910</name>
</gene>
<feature type="domain" description="HTH lacI-type" evidence="5">
    <location>
        <begin position="1"/>
        <end position="58"/>
    </location>
</feature>
<dbReference type="PROSITE" id="PS50932">
    <property type="entry name" value="HTH_LACI_2"/>
    <property type="match status" value="1"/>
</dbReference>
<evidence type="ECO:0000256" key="4">
    <source>
        <dbReference type="ARBA" id="ARBA00023163"/>
    </source>
</evidence>
<dbReference type="GO" id="GO:0000976">
    <property type="term" value="F:transcription cis-regulatory region binding"/>
    <property type="evidence" value="ECO:0007669"/>
    <property type="project" value="TreeGrafter"/>
</dbReference>
<dbReference type="GO" id="GO:0003700">
    <property type="term" value="F:DNA-binding transcription factor activity"/>
    <property type="evidence" value="ECO:0007669"/>
    <property type="project" value="TreeGrafter"/>
</dbReference>
<accession>A0A512MGN4</accession>
<keyword evidence="7" id="KW-1185">Reference proteome</keyword>
<dbReference type="PANTHER" id="PTHR30146">
    <property type="entry name" value="LACI-RELATED TRANSCRIPTIONAL REPRESSOR"/>
    <property type="match status" value="1"/>
</dbReference>
<dbReference type="Gene3D" id="3.40.50.2300">
    <property type="match status" value="2"/>
</dbReference>
<dbReference type="Proteomes" id="UP000321577">
    <property type="component" value="Unassembled WGS sequence"/>
</dbReference>
<keyword evidence="2" id="KW-0805">Transcription regulation</keyword>
<dbReference type="SUPFAM" id="SSF47413">
    <property type="entry name" value="lambda repressor-like DNA-binding domains"/>
    <property type="match status" value="1"/>
</dbReference>
<dbReference type="RefSeq" id="WP_170267070.1">
    <property type="nucleotide sequence ID" value="NZ_BKAG01000062.1"/>
</dbReference>
<dbReference type="PANTHER" id="PTHR30146:SF148">
    <property type="entry name" value="HTH-TYPE TRANSCRIPTIONAL REPRESSOR PURR-RELATED"/>
    <property type="match status" value="1"/>
</dbReference>
<dbReference type="Gene3D" id="1.10.260.40">
    <property type="entry name" value="lambda repressor-like DNA-binding domains"/>
    <property type="match status" value="1"/>
</dbReference>
<dbReference type="InterPro" id="IPR000843">
    <property type="entry name" value="HTH_LacI"/>
</dbReference>
<dbReference type="Pfam" id="PF13377">
    <property type="entry name" value="Peripla_BP_3"/>
    <property type="match status" value="1"/>
</dbReference>
<protein>
    <submittedName>
        <fullName evidence="6">LacI family transcriptional regulator</fullName>
    </submittedName>
</protein>
<dbReference type="AlphaFoldDB" id="A0A512MGN4"/>
<dbReference type="EMBL" id="BKAG01000062">
    <property type="protein sequence ID" value="GEP45900.1"/>
    <property type="molecule type" value="Genomic_DNA"/>
</dbReference>
<proteinExistence type="predicted"/>
<keyword evidence="1" id="KW-0678">Repressor</keyword>
<dbReference type="CDD" id="cd01392">
    <property type="entry name" value="HTH_LacI"/>
    <property type="match status" value="1"/>
</dbReference>
<comment type="caution">
    <text evidence="6">The sequence shown here is derived from an EMBL/GenBank/DDBJ whole genome shotgun (WGS) entry which is preliminary data.</text>
</comment>
<evidence type="ECO:0000256" key="1">
    <source>
        <dbReference type="ARBA" id="ARBA00022491"/>
    </source>
</evidence>
<dbReference type="InterPro" id="IPR028082">
    <property type="entry name" value="Peripla_BP_I"/>
</dbReference>
<name>A0A512MGN4_9BACT</name>
<dbReference type="CDD" id="cd06267">
    <property type="entry name" value="PBP1_LacI_sugar_binding-like"/>
    <property type="match status" value="1"/>
</dbReference>
<dbReference type="InterPro" id="IPR010982">
    <property type="entry name" value="Lambda_DNA-bd_dom_sf"/>
</dbReference>
<evidence type="ECO:0000313" key="6">
    <source>
        <dbReference type="EMBL" id="GEP45900.1"/>
    </source>
</evidence>
<sequence>MNLKALAQHLGISASTVSRVLAGRGDEFRIAKATQKRILDEAAAMSARPDELARSLRLQSSRTLGLLIPDISNPFFASLARAVERRARAQGYTVLLADSQESVEVEAECVRMLVDRRIDGLILAPVGGESAHLEVLTTSKLPLTQVDRVFASLQAASVVSDNFSGARDAVRYLVKLGHRRIACLQGKEDSSVIAERVRGYRAGLTEAGIRFRSDLLAGGEHSQAIARDHTQRLLCAQPRPTAILALSNLLALGALEAVREAQLTIPADLSLIAFDEQPWASLLSPSLTTIAQPVEDMGTAAVDSLLAQIKPAARKSKTAPIVLPVRLIQRGSVAAWKKD</sequence>
<organism evidence="6 7">
    <name type="scientific">Brevifollis gellanilyticus</name>
    <dbReference type="NCBI Taxonomy" id="748831"/>
    <lineage>
        <taxon>Bacteria</taxon>
        <taxon>Pseudomonadati</taxon>
        <taxon>Verrucomicrobiota</taxon>
        <taxon>Verrucomicrobiia</taxon>
        <taxon>Verrucomicrobiales</taxon>
        <taxon>Verrucomicrobiaceae</taxon>
    </lineage>
</organism>
<dbReference type="InterPro" id="IPR046335">
    <property type="entry name" value="LacI/GalR-like_sensor"/>
</dbReference>